<feature type="compositionally biased region" description="Polar residues" evidence="1">
    <location>
        <begin position="26"/>
        <end position="41"/>
    </location>
</feature>
<sequence>MVESFISAACSAKPFPSGRSRKGENNRNGGDTNTVSSQSMILQKKGNLDGQVACYFGTHI</sequence>
<dbReference type="Proteomes" id="UP000806378">
    <property type="component" value="Unassembled WGS sequence"/>
</dbReference>
<reference evidence="2" key="1">
    <citation type="submission" date="2020-05" db="EMBL/GenBank/DDBJ databases">
        <title>WGS assembly of Corymbia citriodora subspecies variegata.</title>
        <authorList>
            <person name="Barry K."/>
            <person name="Hundley H."/>
            <person name="Shu S."/>
            <person name="Jenkins J."/>
            <person name="Grimwood J."/>
            <person name="Baten A."/>
        </authorList>
    </citation>
    <scope>NUCLEOTIDE SEQUENCE</scope>
    <source>
        <strain evidence="2">CV2-018</strain>
    </source>
</reference>
<dbReference type="AlphaFoldDB" id="A0A8T0CQ71"/>
<dbReference type="Gramene" id="rna-gnl|WGS:JABURB|Cocit.L2364.1">
    <property type="protein sequence ID" value="cds-KAF7848015.1"/>
    <property type="gene ID" value="gene-BT93_L2364"/>
</dbReference>
<organism evidence="2 3">
    <name type="scientific">Corymbia citriodora subsp. variegata</name>
    <dbReference type="NCBI Taxonomy" id="360336"/>
    <lineage>
        <taxon>Eukaryota</taxon>
        <taxon>Viridiplantae</taxon>
        <taxon>Streptophyta</taxon>
        <taxon>Embryophyta</taxon>
        <taxon>Tracheophyta</taxon>
        <taxon>Spermatophyta</taxon>
        <taxon>Magnoliopsida</taxon>
        <taxon>eudicotyledons</taxon>
        <taxon>Gunneridae</taxon>
        <taxon>Pentapetalae</taxon>
        <taxon>rosids</taxon>
        <taxon>malvids</taxon>
        <taxon>Myrtales</taxon>
        <taxon>Myrtaceae</taxon>
        <taxon>Myrtoideae</taxon>
        <taxon>Eucalypteae</taxon>
        <taxon>Corymbia</taxon>
    </lineage>
</organism>
<proteinExistence type="predicted"/>
<keyword evidence="3" id="KW-1185">Reference proteome</keyword>
<accession>A0A8T0CQ71</accession>
<gene>
    <name evidence="2" type="ORF">BT93_L2364</name>
</gene>
<evidence type="ECO:0000313" key="2">
    <source>
        <dbReference type="EMBL" id="KAF7848015.1"/>
    </source>
</evidence>
<protein>
    <submittedName>
        <fullName evidence="2">Uncharacterized protein</fullName>
    </submittedName>
</protein>
<dbReference type="EMBL" id="MU090357">
    <property type="protein sequence ID" value="KAF7848015.1"/>
    <property type="molecule type" value="Genomic_DNA"/>
</dbReference>
<feature type="region of interest" description="Disordered" evidence="1">
    <location>
        <begin position="1"/>
        <end position="42"/>
    </location>
</feature>
<evidence type="ECO:0000256" key="1">
    <source>
        <dbReference type="SAM" id="MobiDB-lite"/>
    </source>
</evidence>
<comment type="caution">
    <text evidence="2">The sequence shown here is derived from an EMBL/GenBank/DDBJ whole genome shotgun (WGS) entry which is preliminary data.</text>
</comment>
<evidence type="ECO:0000313" key="3">
    <source>
        <dbReference type="Proteomes" id="UP000806378"/>
    </source>
</evidence>
<name>A0A8T0CQ71_CORYI</name>